<dbReference type="GO" id="GO:0016788">
    <property type="term" value="F:hydrolase activity, acting on ester bonds"/>
    <property type="evidence" value="ECO:0007669"/>
    <property type="project" value="InterPro"/>
</dbReference>
<dbReference type="InterPro" id="IPR055438">
    <property type="entry name" value="AstE_AspA_cat"/>
</dbReference>
<evidence type="ECO:0000313" key="6">
    <source>
        <dbReference type="EMBL" id="KGB22838.1"/>
    </source>
</evidence>
<evidence type="ECO:0000256" key="1">
    <source>
        <dbReference type="ARBA" id="ARBA00001947"/>
    </source>
</evidence>
<dbReference type="Gene3D" id="3.40.630.10">
    <property type="entry name" value="Zn peptidases"/>
    <property type="match status" value="1"/>
</dbReference>
<keyword evidence="4" id="KW-0862">Zinc</keyword>
<dbReference type="STRING" id="104102.AtDm6_2073"/>
<evidence type="ECO:0000256" key="2">
    <source>
        <dbReference type="ARBA" id="ARBA00022723"/>
    </source>
</evidence>
<dbReference type="PATRIC" id="fig|104102.7.peg.2050"/>
<dbReference type="SUPFAM" id="SSF53187">
    <property type="entry name" value="Zn-dependent exopeptidases"/>
    <property type="match status" value="1"/>
</dbReference>
<gene>
    <name evidence="6" type="ORF">AtDm6_2073</name>
</gene>
<evidence type="ECO:0000313" key="7">
    <source>
        <dbReference type="Proteomes" id="UP000029448"/>
    </source>
</evidence>
<name>A0A095B1L0_9PROT</name>
<reference evidence="6 7" key="1">
    <citation type="submission" date="2014-06" db="EMBL/GenBank/DDBJ databases">
        <title>Functional and comparative genomic analyses of the Drosophila gut microbiota identify candidate symbiosis factors.</title>
        <authorList>
            <person name="Newell P.D."/>
            <person name="Chaston J.M."/>
            <person name="Douglas A.E."/>
        </authorList>
    </citation>
    <scope>NUCLEOTIDE SEQUENCE [LARGE SCALE GENOMIC DNA]</scope>
    <source>
        <strain evidence="6 7">DmCS_006</strain>
    </source>
</reference>
<dbReference type="OrthoDB" id="7813621at2"/>
<dbReference type="GO" id="GO:0046872">
    <property type="term" value="F:metal ion binding"/>
    <property type="evidence" value="ECO:0007669"/>
    <property type="project" value="UniProtKB-KW"/>
</dbReference>
<dbReference type="Pfam" id="PF24827">
    <property type="entry name" value="AstE_AspA_cat"/>
    <property type="match status" value="1"/>
</dbReference>
<dbReference type="Proteomes" id="UP000029448">
    <property type="component" value="Unassembled WGS sequence"/>
</dbReference>
<comment type="cofactor">
    <cofactor evidence="1">
        <name>Zn(2+)</name>
        <dbReference type="ChEBI" id="CHEBI:29105"/>
    </cofactor>
</comment>
<comment type="caution">
    <text evidence="6">The sequence shown here is derived from an EMBL/GenBank/DDBJ whole genome shotgun (WGS) entry which is preliminary data.</text>
</comment>
<evidence type="ECO:0000256" key="3">
    <source>
        <dbReference type="ARBA" id="ARBA00022801"/>
    </source>
</evidence>
<keyword evidence="3" id="KW-0378">Hydrolase</keyword>
<sequence length="378" mass="41560">MGVGTCLGSHAAKEAARCCRWRGYATRARHIMSCASRRHNPERGLIRVRTLSETLPPPQTQLPHFRIAVPPPDLSPWEAGNCGIPGVHHFEAGQPGPHVALTALMHGNEYSGACALADLLTRAIRPQRGRLSLIFLNLEAFSRFDPQKPTLSRFVEEDMNRLWCADLVRSNHSSVEMERVRQVFPIMETVDALLDLHSMLWPSPPAYLCGLTEKSHALACTLSAAQPKPPLVVQDGGHEEGPRLIDYERFASNRTAATACLLEAGQHWLPESVTTARITAQLFLEQMGLLPPRTLCATPPAPPRCAVVTHTVQAHSSRFVFTRAFRNGDVVKKAGSLVAFDGPDEIRTPYGNCVLVLPNLRPMRGHTAVRLARLGEAV</sequence>
<dbReference type="EMBL" id="JOKM01000072">
    <property type="protein sequence ID" value="KGB22838.1"/>
    <property type="molecule type" value="Genomic_DNA"/>
</dbReference>
<keyword evidence="2" id="KW-0479">Metal-binding</keyword>
<organism evidence="6 7">
    <name type="scientific">Acetobacter tropicalis</name>
    <dbReference type="NCBI Taxonomy" id="104102"/>
    <lineage>
        <taxon>Bacteria</taxon>
        <taxon>Pseudomonadati</taxon>
        <taxon>Pseudomonadota</taxon>
        <taxon>Alphaproteobacteria</taxon>
        <taxon>Acetobacterales</taxon>
        <taxon>Acetobacteraceae</taxon>
        <taxon>Acetobacter</taxon>
    </lineage>
</organism>
<proteinExistence type="predicted"/>
<dbReference type="AlphaFoldDB" id="A0A095B1L0"/>
<protein>
    <submittedName>
        <fullName evidence="6">Succinylglutamate desuccinylase/aspartoacylase</fullName>
    </submittedName>
</protein>
<evidence type="ECO:0000256" key="4">
    <source>
        <dbReference type="ARBA" id="ARBA00022833"/>
    </source>
</evidence>
<accession>A0A095B1L0</accession>
<feature type="domain" description="Succinylglutamate desuccinylase/Aspartoacylase catalytic" evidence="5">
    <location>
        <begin position="95"/>
        <end position="281"/>
    </location>
</feature>
<keyword evidence="7" id="KW-1185">Reference proteome</keyword>
<evidence type="ECO:0000259" key="5">
    <source>
        <dbReference type="Pfam" id="PF24827"/>
    </source>
</evidence>